<dbReference type="GO" id="GO:0005524">
    <property type="term" value="F:ATP binding"/>
    <property type="evidence" value="ECO:0007669"/>
    <property type="project" value="InterPro"/>
</dbReference>
<reference evidence="2" key="2">
    <citation type="submission" date="2017-06" db="EMBL/GenBank/DDBJ databases">
        <title>WGS assembly of Brachypodium distachyon.</title>
        <authorList>
            <consortium name="The International Brachypodium Initiative"/>
            <person name="Lucas S."/>
            <person name="Harmon-Smith M."/>
            <person name="Lail K."/>
            <person name="Tice H."/>
            <person name="Grimwood J."/>
            <person name="Bruce D."/>
            <person name="Barry K."/>
            <person name="Shu S."/>
            <person name="Lindquist E."/>
            <person name="Wang M."/>
            <person name="Pitluck S."/>
            <person name="Vogel J.P."/>
            <person name="Garvin D.F."/>
            <person name="Mockler T.C."/>
            <person name="Schmutz J."/>
            <person name="Rokhsar D."/>
            <person name="Bevan M.W."/>
        </authorList>
    </citation>
    <scope>NUCLEOTIDE SEQUENCE</scope>
    <source>
        <strain evidence="2">Bd21</strain>
    </source>
</reference>
<dbReference type="SUPFAM" id="SSF56112">
    <property type="entry name" value="Protein kinase-like (PK-like)"/>
    <property type="match status" value="1"/>
</dbReference>
<dbReference type="Gene3D" id="3.30.200.20">
    <property type="entry name" value="Phosphorylase Kinase, domain 1"/>
    <property type="match status" value="1"/>
</dbReference>
<organism evidence="2">
    <name type="scientific">Brachypodium distachyon</name>
    <name type="common">Purple false brome</name>
    <name type="synonym">Trachynia distachya</name>
    <dbReference type="NCBI Taxonomy" id="15368"/>
    <lineage>
        <taxon>Eukaryota</taxon>
        <taxon>Viridiplantae</taxon>
        <taxon>Streptophyta</taxon>
        <taxon>Embryophyta</taxon>
        <taxon>Tracheophyta</taxon>
        <taxon>Spermatophyta</taxon>
        <taxon>Magnoliopsida</taxon>
        <taxon>Liliopsida</taxon>
        <taxon>Poales</taxon>
        <taxon>Poaceae</taxon>
        <taxon>BOP clade</taxon>
        <taxon>Pooideae</taxon>
        <taxon>Stipodae</taxon>
        <taxon>Brachypodieae</taxon>
        <taxon>Brachypodium</taxon>
    </lineage>
</organism>
<dbReference type="Gramene" id="KQJ87326">
    <property type="protein sequence ID" value="KQJ87326"/>
    <property type="gene ID" value="BRADI_4g10387v3"/>
</dbReference>
<name>I1IJH3_BRADI</name>
<dbReference type="GO" id="GO:0004672">
    <property type="term" value="F:protein kinase activity"/>
    <property type="evidence" value="ECO:0007669"/>
    <property type="project" value="InterPro"/>
</dbReference>
<feature type="domain" description="Protein kinase" evidence="1">
    <location>
        <begin position="27"/>
        <end position="309"/>
    </location>
</feature>
<dbReference type="Pfam" id="PF00069">
    <property type="entry name" value="Pkinase"/>
    <property type="match status" value="1"/>
</dbReference>
<dbReference type="GeneID" id="100828329"/>
<dbReference type="STRING" id="15368.I1IJH3"/>
<dbReference type="Proteomes" id="UP000008810">
    <property type="component" value="Chromosome 4"/>
</dbReference>
<evidence type="ECO:0000313" key="3">
    <source>
        <dbReference type="EnsemblPlants" id="KQJ87326"/>
    </source>
</evidence>
<reference evidence="3" key="3">
    <citation type="submission" date="2018-08" db="UniProtKB">
        <authorList>
            <consortium name="EnsemblPlants"/>
        </authorList>
    </citation>
    <scope>IDENTIFICATION</scope>
    <source>
        <strain evidence="3">cv. Bd21</strain>
    </source>
</reference>
<evidence type="ECO:0000313" key="2">
    <source>
        <dbReference type="EMBL" id="KQJ87326.1"/>
    </source>
</evidence>
<protein>
    <recommendedName>
        <fullName evidence="1">Protein kinase domain-containing protein</fullName>
    </recommendedName>
</protein>
<evidence type="ECO:0000313" key="4">
    <source>
        <dbReference type="Proteomes" id="UP000008810"/>
    </source>
</evidence>
<reference evidence="2 3" key="1">
    <citation type="journal article" date="2010" name="Nature">
        <title>Genome sequencing and analysis of the model grass Brachypodium distachyon.</title>
        <authorList>
            <consortium name="International Brachypodium Initiative"/>
        </authorList>
    </citation>
    <scope>NUCLEOTIDE SEQUENCE [LARGE SCALE GENOMIC DNA]</scope>
    <source>
        <strain evidence="2">Bd21</strain>
        <strain evidence="3">cv. Bd21</strain>
    </source>
</reference>
<evidence type="ECO:0000259" key="1">
    <source>
        <dbReference type="PROSITE" id="PS50011"/>
    </source>
</evidence>
<sequence length="309" mass="35139">MASHSSKPSTLPKDFPLDYLRKITDEFSSDRIIHQGATGTVYKGIGPDGEVIAVKRLSSKEISEKLFQAEVQNLVALHHQNIVSLIGYSHESELKVVERDGKYIVDEITEALLCFEYVPQGRLVDHMFGESHKLEWETCFKIIKGICQGLRFLHSMPIVHMDLQPANILLDNNMVPKIADFGLSRFFGQEQTRMITQNVVGAHGYMAPEYLYRGEISCQSDIYSLGLLIMEITMAEKNCPTTRDHSAEEFIKNVRETWTDQQHIASKYSSVDVNCLQEIKLCITVGLECVEYDRMKRPSIEKVIDKLHG</sequence>
<dbReference type="EnsemblPlants" id="KQJ87326">
    <property type="protein sequence ID" value="KQJ87326"/>
    <property type="gene ID" value="BRADI_4g10387v3"/>
</dbReference>
<dbReference type="HOGENOM" id="CLU_000288_21_4_1"/>
<dbReference type="PANTHER" id="PTHR45707:SF59">
    <property type="entry name" value="PROTEIN KINASE DOMAIN-CONTAINING PROTEIN"/>
    <property type="match status" value="1"/>
</dbReference>
<dbReference type="KEGG" id="bdi:100828329"/>
<dbReference type="PANTHER" id="PTHR45707">
    <property type="entry name" value="C2 CALCIUM/LIPID-BINDING PLANT PHOSPHORIBOSYLTRANSFERASE FAMILY PROTEIN"/>
    <property type="match status" value="1"/>
</dbReference>
<dbReference type="RefSeq" id="XP_014757773.1">
    <property type="nucleotide sequence ID" value="XM_014902287.2"/>
</dbReference>
<dbReference type="PIRSF" id="PIRSF000654">
    <property type="entry name" value="Integrin-linked_kinase"/>
    <property type="match status" value="1"/>
</dbReference>
<gene>
    <name evidence="3" type="primary">LOC100828329</name>
    <name evidence="2" type="ORF">BRADI_4g10387v3</name>
</gene>
<dbReference type="Gene3D" id="1.10.510.10">
    <property type="entry name" value="Transferase(Phosphotransferase) domain 1"/>
    <property type="match status" value="1"/>
</dbReference>
<proteinExistence type="predicted"/>
<dbReference type="eggNOG" id="ENOG502QWDY">
    <property type="taxonomic scope" value="Eukaryota"/>
</dbReference>
<accession>I1IJH3</accession>
<dbReference type="PROSITE" id="PS50011">
    <property type="entry name" value="PROTEIN_KINASE_DOM"/>
    <property type="match status" value="1"/>
</dbReference>
<dbReference type="FunFam" id="3.30.200.20:FF:000465">
    <property type="entry name" value="Cysteine-rich receptor-like protein kinase 6"/>
    <property type="match status" value="1"/>
</dbReference>
<keyword evidence="4" id="KW-1185">Reference proteome</keyword>
<dbReference type="InterPro" id="IPR000719">
    <property type="entry name" value="Prot_kinase_dom"/>
</dbReference>
<dbReference type="InterPro" id="IPR011009">
    <property type="entry name" value="Kinase-like_dom_sf"/>
</dbReference>
<dbReference type="AlphaFoldDB" id="I1IJH3"/>
<dbReference type="RefSeq" id="XP_024319072.1">
    <property type="nucleotide sequence ID" value="XM_024463304.1"/>
</dbReference>
<dbReference type="EMBL" id="CM000883">
    <property type="protein sequence ID" value="KQJ87326.1"/>
    <property type="molecule type" value="Genomic_DNA"/>
</dbReference>
<dbReference type="OMA" id="NVCHENI"/>
<dbReference type="FunFam" id="1.10.510.10:FF:000625">
    <property type="entry name" value="Cysteine-rich receptor-like protein kinase 6"/>
    <property type="match status" value="1"/>
</dbReference>
<dbReference type="OrthoDB" id="582659at2759"/>